<dbReference type="PANTHER" id="PTHR33112">
    <property type="entry name" value="DOMAIN PROTEIN, PUTATIVE-RELATED"/>
    <property type="match status" value="1"/>
</dbReference>
<sequence length="493" mass="56710">METIKEGIDLMDLPRSFQDVVTVSRSLGLHYLWIDSLCIIQDDINDWHRESIKMRVVYSNATVVIAASRATSDEAGFLQARLLGATIAISCDGIHPWFYLQQVQQTYDRDEDPLRWEPLSCRAWAIQERYLSSRYLAFATHEVFWECKTARLAEDGRSTQKRKQHCIEQLIPRLIADKAPSAFKVSREEVSCHFGWLSMVTEYMSCQITFPSDRLPAISGLADRLWRETQDVYLEGIWRRSLIPGLLWHNRNINTALRRPETSRVPSWSWASIEGGIFFSLCDEIYAYPGGLEYFAVLREHDHEMRNSMFATGNGQRLVLYVPVLPISGWSGPFDFRDFPESLFGGPEHQKRILAIHISYFPSERLITVELPEATLYIVGSLDLPSTDVDFLDMFVVFLAGSCPPPPEMAQRKSLWGLIVKRNDDKTTYSRVGMVKGHFMVANKTLKAQDLLSMYASLSLESILLVWAPDKMDRHPWQETPFDERDKRVLTLI</sequence>
<feature type="domain" description="Heterokaryon incompatibility" evidence="1">
    <location>
        <begin position="7"/>
        <end position="128"/>
    </location>
</feature>
<evidence type="ECO:0000313" key="3">
    <source>
        <dbReference type="Proteomes" id="UP000182658"/>
    </source>
</evidence>
<protein>
    <recommendedName>
        <fullName evidence="1">Heterokaryon incompatibility domain-containing protein</fullName>
    </recommendedName>
</protein>
<evidence type="ECO:0000259" key="1">
    <source>
        <dbReference type="Pfam" id="PF06985"/>
    </source>
</evidence>
<dbReference type="Pfam" id="PF06985">
    <property type="entry name" value="HET"/>
    <property type="match status" value="1"/>
</dbReference>
<organism evidence="2 3">
    <name type="scientific">Coniochaeta ligniaria NRRL 30616</name>
    <dbReference type="NCBI Taxonomy" id="1408157"/>
    <lineage>
        <taxon>Eukaryota</taxon>
        <taxon>Fungi</taxon>
        <taxon>Dikarya</taxon>
        <taxon>Ascomycota</taxon>
        <taxon>Pezizomycotina</taxon>
        <taxon>Sordariomycetes</taxon>
        <taxon>Sordariomycetidae</taxon>
        <taxon>Coniochaetales</taxon>
        <taxon>Coniochaetaceae</taxon>
        <taxon>Coniochaeta</taxon>
    </lineage>
</organism>
<accession>A0A1J7J064</accession>
<dbReference type="STRING" id="1408157.A0A1J7J064"/>
<dbReference type="EMBL" id="KV875094">
    <property type="protein sequence ID" value="OIW33126.1"/>
    <property type="molecule type" value="Genomic_DNA"/>
</dbReference>
<proteinExistence type="predicted"/>
<evidence type="ECO:0000313" key="2">
    <source>
        <dbReference type="EMBL" id="OIW33126.1"/>
    </source>
</evidence>
<gene>
    <name evidence="2" type="ORF">CONLIGDRAFT_695506</name>
</gene>
<keyword evidence="3" id="KW-1185">Reference proteome</keyword>
<dbReference type="AlphaFoldDB" id="A0A1J7J064"/>
<dbReference type="InterPro" id="IPR010730">
    <property type="entry name" value="HET"/>
</dbReference>
<dbReference type="InParanoid" id="A0A1J7J064"/>
<dbReference type="OrthoDB" id="47007at2759"/>
<dbReference type="PANTHER" id="PTHR33112:SF16">
    <property type="entry name" value="HETEROKARYON INCOMPATIBILITY DOMAIN-CONTAINING PROTEIN"/>
    <property type="match status" value="1"/>
</dbReference>
<dbReference type="Proteomes" id="UP000182658">
    <property type="component" value="Unassembled WGS sequence"/>
</dbReference>
<reference evidence="2 3" key="1">
    <citation type="submission" date="2016-10" db="EMBL/GenBank/DDBJ databases">
        <title>Draft genome sequence of Coniochaeta ligniaria NRRL30616, a lignocellulolytic fungus for bioabatement of inhibitors in plant biomass hydrolysates.</title>
        <authorList>
            <consortium name="DOE Joint Genome Institute"/>
            <person name="Jimenez D.J."/>
            <person name="Hector R.E."/>
            <person name="Riley R."/>
            <person name="Sun H."/>
            <person name="Grigoriev I.V."/>
            <person name="Van Elsas J.D."/>
            <person name="Nichols N.N."/>
        </authorList>
    </citation>
    <scope>NUCLEOTIDE SEQUENCE [LARGE SCALE GENOMIC DNA]</scope>
    <source>
        <strain evidence="2 3">NRRL 30616</strain>
    </source>
</reference>
<name>A0A1J7J064_9PEZI</name>